<dbReference type="AlphaFoldDB" id="A0A975BL34"/>
<accession>A0A975BL34</accession>
<sequence>MDEKSLKNKETNPPPVKGVITARKCECCGHHEIGIITDTEEYIPLKPGMTVQIVGNNDE</sequence>
<dbReference type="Proteomes" id="UP000663722">
    <property type="component" value="Chromosome"/>
</dbReference>
<keyword evidence="2" id="KW-1185">Reference proteome</keyword>
<protein>
    <submittedName>
        <fullName evidence="1">Uncharacterized protein</fullName>
    </submittedName>
</protein>
<name>A0A975BL34_9BACT</name>
<organism evidence="1 2">
    <name type="scientific">Desulfonema magnum</name>
    <dbReference type="NCBI Taxonomy" id="45655"/>
    <lineage>
        <taxon>Bacteria</taxon>
        <taxon>Pseudomonadati</taxon>
        <taxon>Thermodesulfobacteriota</taxon>
        <taxon>Desulfobacteria</taxon>
        <taxon>Desulfobacterales</taxon>
        <taxon>Desulfococcaceae</taxon>
        <taxon>Desulfonema</taxon>
    </lineage>
</organism>
<evidence type="ECO:0000313" key="2">
    <source>
        <dbReference type="Proteomes" id="UP000663722"/>
    </source>
</evidence>
<evidence type="ECO:0000313" key="1">
    <source>
        <dbReference type="EMBL" id="QTA87398.1"/>
    </source>
</evidence>
<dbReference type="EMBL" id="CP061800">
    <property type="protein sequence ID" value="QTA87398.1"/>
    <property type="molecule type" value="Genomic_DNA"/>
</dbReference>
<reference evidence="1" key="1">
    <citation type="journal article" date="2021" name="Microb. Physiol.">
        <title>Proteogenomic Insights into the Physiology of Marine, Sulfate-Reducing, Filamentous Desulfonema limicola and Desulfonema magnum.</title>
        <authorList>
            <person name="Schnaars V."/>
            <person name="Wohlbrand L."/>
            <person name="Scheve S."/>
            <person name="Hinrichs C."/>
            <person name="Reinhardt R."/>
            <person name="Rabus R."/>
        </authorList>
    </citation>
    <scope>NUCLEOTIDE SEQUENCE</scope>
    <source>
        <strain evidence="1">4be13</strain>
    </source>
</reference>
<dbReference type="RefSeq" id="WP_207682601.1">
    <property type="nucleotide sequence ID" value="NZ_CP061800.1"/>
</dbReference>
<proteinExistence type="predicted"/>
<dbReference type="KEGG" id="dmm:dnm_034310"/>
<gene>
    <name evidence="1" type="ORF">dnm_034310</name>
</gene>